<evidence type="ECO:0000256" key="1">
    <source>
        <dbReference type="ARBA" id="ARBA00010641"/>
    </source>
</evidence>
<proteinExistence type="inferred from homology"/>
<evidence type="ECO:0000256" key="3">
    <source>
        <dbReference type="ARBA" id="ARBA00023082"/>
    </source>
</evidence>
<dbReference type="STRING" id="305507.SAMN04489724_0263"/>
<dbReference type="AlphaFoldDB" id="A0A1I7E8B3"/>
<keyword evidence="2" id="KW-0805">Transcription regulation</keyword>
<gene>
    <name evidence="5" type="ORF">SAMN04489724_0263</name>
</gene>
<dbReference type="Gene3D" id="1.10.10.10">
    <property type="entry name" value="Winged helix-like DNA-binding domain superfamily/Winged helix DNA-binding domain"/>
    <property type="match status" value="1"/>
</dbReference>
<organism evidence="5 6">
    <name type="scientific">Algoriphagus locisalis</name>
    <dbReference type="NCBI Taxonomy" id="305507"/>
    <lineage>
        <taxon>Bacteria</taxon>
        <taxon>Pseudomonadati</taxon>
        <taxon>Bacteroidota</taxon>
        <taxon>Cytophagia</taxon>
        <taxon>Cytophagales</taxon>
        <taxon>Cyclobacteriaceae</taxon>
        <taxon>Algoriphagus</taxon>
    </lineage>
</organism>
<dbReference type="SUPFAM" id="SSF88946">
    <property type="entry name" value="Sigma2 domain of RNA polymerase sigma factors"/>
    <property type="match status" value="1"/>
</dbReference>
<dbReference type="Proteomes" id="UP000199673">
    <property type="component" value="Unassembled WGS sequence"/>
</dbReference>
<dbReference type="Gene3D" id="1.10.1740.10">
    <property type="match status" value="1"/>
</dbReference>
<evidence type="ECO:0000256" key="4">
    <source>
        <dbReference type="ARBA" id="ARBA00023163"/>
    </source>
</evidence>
<dbReference type="GO" id="GO:0016987">
    <property type="term" value="F:sigma factor activity"/>
    <property type="evidence" value="ECO:0007669"/>
    <property type="project" value="UniProtKB-KW"/>
</dbReference>
<dbReference type="InterPro" id="IPR013325">
    <property type="entry name" value="RNA_pol_sigma_r2"/>
</dbReference>
<keyword evidence="3" id="KW-0731">Sigma factor</keyword>
<dbReference type="NCBIfam" id="TIGR02937">
    <property type="entry name" value="sigma70-ECF"/>
    <property type="match status" value="1"/>
</dbReference>
<dbReference type="InterPro" id="IPR013324">
    <property type="entry name" value="RNA_pol_sigma_r3/r4-like"/>
</dbReference>
<dbReference type="RefSeq" id="WP_091698387.1">
    <property type="nucleotide sequence ID" value="NZ_FPBF01000012.1"/>
</dbReference>
<dbReference type="PANTHER" id="PTHR43133:SF46">
    <property type="entry name" value="RNA POLYMERASE SIGMA-70 FACTOR ECF SUBFAMILY"/>
    <property type="match status" value="1"/>
</dbReference>
<dbReference type="PANTHER" id="PTHR43133">
    <property type="entry name" value="RNA POLYMERASE ECF-TYPE SIGMA FACTO"/>
    <property type="match status" value="1"/>
</dbReference>
<protein>
    <submittedName>
        <fullName evidence="5">RNA polymerase sigma factor, sigma-70 family</fullName>
    </submittedName>
</protein>
<dbReference type="OrthoDB" id="1099849at2"/>
<keyword evidence="6" id="KW-1185">Reference proteome</keyword>
<reference evidence="6" key="1">
    <citation type="submission" date="2016-10" db="EMBL/GenBank/DDBJ databases">
        <authorList>
            <person name="Varghese N."/>
            <person name="Submissions S."/>
        </authorList>
    </citation>
    <scope>NUCLEOTIDE SEQUENCE [LARGE SCALE GENOMIC DNA]</scope>
    <source>
        <strain evidence="6">DSM 23445</strain>
    </source>
</reference>
<dbReference type="SUPFAM" id="SSF88659">
    <property type="entry name" value="Sigma3 and sigma4 domains of RNA polymerase sigma factors"/>
    <property type="match status" value="1"/>
</dbReference>
<name>A0A1I7E8B3_9BACT</name>
<evidence type="ECO:0000313" key="5">
    <source>
        <dbReference type="EMBL" id="SFU20188.1"/>
    </source>
</evidence>
<evidence type="ECO:0000313" key="6">
    <source>
        <dbReference type="Proteomes" id="UP000199673"/>
    </source>
</evidence>
<dbReference type="InterPro" id="IPR036388">
    <property type="entry name" value="WH-like_DNA-bd_sf"/>
</dbReference>
<keyword evidence="4" id="KW-0804">Transcription</keyword>
<dbReference type="EMBL" id="FPBF01000012">
    <property type="protein sequence ID" value="SFU20188.1"/>
    <property type="molecule type" value="Genomic_DNA"/>
</dbReference>
<dbReference type="InterPro" id="IPR014284">
    <property type="entry name" value="RNA_pol_sigma-70_dom"/>
</dbReference>
<evidence type="ECO:0000256" key="2">
    <source>
        <dbReference type="ARBA" id="ARBA00023015"/>
    </source>
</evidence>
<accession>A0A1I7E8B3</accession>
<dbReference type="GO" id="GO:0006352">
    <property type="term" value="P:DNA-templated transcription initiation"/>
    <property type="evidence" value="ECO:0007669"/>
    <property type="project" value="InterPro"/>
</dbReference>
<dbReference type="InterPro" id="IPR039425">
    <property type="entry name" value="RNA_pol_sigma-70-like"/>
</dbReference>
<comment type="similarity">
    <text evidence="1">Belongs to the sigma-70 factor family. ECF subfamily.</text>
</comment>
<sequence length="185" mass="22155">MNKEERFVQDIRKGDKEKLEKIYSDNRDHFLTFARKYQLHDEQIKDIYQESIIVFYENILDGKLVTLQSSIKTYLFAIGKYKLIQYLRKEEKYDVFPFEEKDLLDHISIQEMPSEEELDGKTAVLRTGLRQLGPKCQEVLRMFYYEGKKLEEIQMQLGYESKDTVKSQKSRCIRQLKKLVGAYEK</sequence>